<evidence type="ECO:0000313" key="12">
    <source>
        <dbReference type="Proteomes" id="UP000675940"/>
    </source>
</evidence>
<dbReference type="FunFam" id="3.40.50.620:FF:000155">
    <property type="entry name" value="Glutamine-dependent NAD(+) synthetase"/>
    <property type="match status" value="1"/>
</dbReference>
<dbReference type="SUPFAM" id="SSF52402">
    <property type="entry name" value="Adenine nucleotide alpha hydrolases-like"/>
    <property type="match status" value="1"/>
</dbReference>
<keyword evidence="6 7" id="KW-0520">NAD</keyword>
<organism evidence="11 12">
    <name type="scientific">Sagittula salina</name>
    <dbReference type="NCBI Taxonomy" id="2820268"/>
    <lineage>
        <taxon>Bacteria</taxon>
        <taxon>Pseudomonadati</taxon>
        <taxon>Pseudomonadota</taxon>
        <taxon>Alphaproteobacteria</taxon>
        <taxon>Rhodobacterales</taxon>
        <taxon>Roseobacteraceae</taxon>
        <taxon>Sagittula</taxon>
    </lineage>
</organism>
<dbReference type="GO" id="GO:0005737">
    <property type="term" value="C:cytoplasm"/>
    <property type="evidence" value="ECO:0007669"/>
    <property type="project" value="InterPro"/>
</dbReference>
<feature type="binding site" evidence="7">
    <location>
        <position position="639"/>
    </location>
    <ligand>
        <name>deamido-NAD(+)</name>
        <dbReference type="ChEBI" id="CHEBI:58437"/>
        <note>ligand shared between two neighboring subunits</note>
    </ligand>
</feature>
<dbReference type="RefSeq" id="WP_209363004.1">
    <property type="nucleotide sequence ID" value="NZ_JAGISH010000014.1"/>
</dbReference>
<evidence type="ECO:0000256" key="6">
    <source>
        <dbReference type="ARBA" id="ARBA00023027"/>
    </source>
</evidence>
<evidence type="ECO:0000256" key="2">
    <source>
        <dbReference type="ARBA" id="ARBA00007145"/>
    </source>
</evidence>
<dbReference type="HAMAP" id="MF_02090">
    <property type="entry name" value="NadE_glutamine_dep"/>
    <property type="match status" value="1"/>
</dbReference>
<feature type="domain" description="CN hydrolase" evidence="10">
    <location>
        <begin position="18"/>
        <end position="282"/>
    </location>
</feature>
<dbReference type="EMBL" id="JAGISH010000014">
    <property type="protein sequence ID" value="MBP0484550.1"/>
    <property type="molecule type" value="Genomic_DNA"/>
</dbReference>
<feature type="active site" description="For glutaminase activity" evidence="7">
    <location>
        <position position="127"/>
    </location>
</feature>
<evidence type="ECO:0000256" key="3">
    <source>
        <dbReference type="ARBA" id="ARBA00022598"/>
    </source>
</evidence>
<dbReference type="GO" id="GO:0004359">
    <property type="term" value="F:glutaminase activity"/>
    <property type="evidence" value="ECO:0007669"/>
    <property type="project" value="InterPro"/>
</dbReference>
<dbReference type="CDD" id="cd07570">
    <property type="entry name" value="GAT_Gln-NAD-synth"/>
    <property type="match status" value="1"/>
</dbReference>
<dbReference type="CDD" id="cd00553">
    <property type="entry name" value="NAD_synthase"/>
    <property type="match status" value="1"/>
</dbReference>
<dbReference type="FunFam" id="1.10.10.1140:FF:000001">
    <property type="entry name" value="Glutamine-dependent NAD(+) synthetase"/>
    <property type="match status" value="1"/>
</dbReference>
<reference evidence="11" key="1">
    <citation type="submission" date="2021-03" db="EMBL/GenBank/DDBJ databases">
        <title>Sagittula salina sp. nov. strain M10.9X isolated from the marine waste.</title>
        <authorList>
            <person name="Satari L."/>
            <person name="Molina-Menor E."/>
            <person name="Vidal-Verdu A."/>
            <person name="Pascual J."/>
            <person name="Pereto J."/>
            <person name="Porcar M."/>
        </authorList>
    </citation>
    <scope>NUCLEOTIDE SEQUENCE</scope>
    <source>
        <strain evidence="11">M10.9X</strain>
    </source>
</reference>
<dbReference type="Gene3D" id="3.40.50.620">
    <property type="entry name" value="HUPs"/>
    <property type="match status" value="1"/>
</dbReference>
<dbReference type="NCBIfam" id="NF002730">
    <property type="entry name" value="PRK02628.1"/>
    <property type="match status" value="1"/>
</dbReference>
<dbReference type="PANTHER" id="PTHR23090">
    <property type="entry name" value="NH 3 /GLUTAMINE-DEPENDENT NAD + SYNTHETASE"/>
    <property type="match status" value="1"/>
</dbReference>
<comment type="caution">
    <text evidence="11">The sequence shown here is derived from an EMBL/GenBank/DDBJ whole genome shotgun (WGS) entry which is preliminary data.</text>
</comment>
<dbReference type="InterPro" id="IPR003010">
    <property type="entry name" value="C-N_Hydrolase"/>
</dbReference>
<dbReference type="AlphaFoldDB" id="A0A940S534"/>
<feature type="region of interest" description="Disordered" evidence="9">
    <location>
        <begin position="644"/>
        <end position="667"/>
    </location>
</feature>
<keyword evidence="12" id="KW-1185">Reference proteome</keyword>
<evidence type="ECO:0000256" key="8">
    <source>
        <dbReference type="PIRNR" id="PIRNR006630"/>
    </source>
</evidence>
<dbReference type="SUPFAM" id="SSF56317">
    <property type="entry name" value="Carbon-nitrogen hydrolase"/>
    <property type="match status" value="1"/>
</dbReference>
<feature type="binding site" evidence="7">
    <location>
        <position position="488"/>
    </location>
    <ligand>
        <name>deamido-NAD(+)</name>
        <dbReference type="ChEBI" id="CHEBI:58437"/>
        <note>ligand shared between two neighboring subunits</note>
    </ligand>
</feature>
<keyword evidence="5 7" id="KW-0067">ATP-binding</keyword>
<dbReference type="GO" id="GO:0008795">
    <property type="term" value="F:NAD+ synthase activity"/>
    <property type="evidence" value="ECO:0007669"/>
    <property type="project" value="UniProtKB-UniRule"/>
</dbReference>
<dbReference type="EC" id="6.3.5.1" evidence="7 8"/>
<gene>
    <name evidence="7" type="primary">nadE</name>
    <name evidence="11" type="ORF">J5474_18925</name>
</gene>
<dbReference type="InterPro" id="IPR022310">
    <property type="entry name" value="NAD/GMP_synthase"/>
</dbReference>
<feature type="binding site" evidence="7">
    <location>
        <begin position="493"/>
        <end position="496"/>
    </location>
    <ligand>
        <name>deamido-NAD(+)</name>
        <dbReference type="ChEBI" id="CHEBI:58437"/>
        <note>ligand shared between two neighboring subunits</note>
    </ligand>
</feature>
<dbReference type="PIRSF" id="PIRSF006630">
    <property type="entry name" value="NADS_GAT"/>
    <property type="match status" value="1"/>
</dbReference>
<dbReference type="InterPro" id="IPR041856">
    <property type="entry name" value="NAD+_synth_C"/>
</dbReference>
<evidence type="ECO:0000256" key="7">
    <source>
        <dbReference type="HAMAP-Rule" id="MF_02090"/>
    </source>
</evidence>
<feature type="active site" description="Nucleophile; for glutaminase activity" evidence="7">
    <location>
        <position position="182"/>
    </location>
</feature>
<feature type="binding site" evidence="7">
    <location>
        <begin position="369"/>
        <end position="376"/>
    </location>
    <ligand>
        <name>ATP</name>
        <dbReference type="ChEBI" id="CHEBI:30616"/>
    </ligand>
</feature>
<accession>A0A940S534</accession>
<dbReference type="Gene3D" id="1.10.10.1140">
    <property type="entry name" value="Glutamine-dependent NAD+ synthetase, C-terminal domain"/>
    <property type="match status" value="1"/>
</dbReference>
<dbReference type="InterPro" id="IPR014445">
    <property type="entry name" value="Gln-dep_NAD_synthase"/>
</dbReference>
<dbReference type="GO" id="GO:0003952">
    <property type="term" value="F:NAD+ synthase (glutamine-hydrolyzing) activity"/>
    <property type="evidence" value="ECO:0007669"/>
    <property type="project" value="UniProtKB-UniRule"/>
</dbReference>
<dbReference type="GO" id="GO:0005524">
    <property type="term" value="F:ATP binding"/>
    <property type="evidence" value="ECO:0007669"/>
    <property type="project" value="UniProtKB-UniRule"/>
</dbReference>
<comment type="pathway">
    <text evidence="1 7 8">Cofactor biosynthesis; NAD(+) biosynthesis; NAD(+) from deamido-NAD(+) (L-Gln route): step 1/1.</text>
</comment>
<feature type="active site" description="Proton acceptor; for glutaminase activity" evidence="7">
    <location>
        <position position="58"/>
    </location>
</feature>
<keyword evidence="3 7" id="KW-0436">Ligase</keyword>
<dbReference type="InterPro" id="IPR014729">
    <property type="entry name" value="Rossmann-like_a/b/a_fold"/>
</dbReference>
<dbReference type="Proteomes" id="UP000675940">
    <property type="component" value="Unassembled WGS sequence"/>
</dbReference>
<feature type="binding site" evidence="7">
    <location>
        <position position="133"/>
    </location>
    <ligand>
        <name>L-glutamine</name>
        <dbReference type="ChEBI" id="CHEBI:58359"/>
    </ligand>
</feature>
<feature type="binding site" evidence="7">
    <location>
        <position position="483"/>
    </location>
    <ligand>
        <name>ATP</name>
        <dbReference type="ChEBI" id="CHEBI:30616"/>
    </ligand>
</feature>
<feature type="binding site" evidence="7">
    <location>
        <position position="459"/>
    </location>
    <ligand>
        <name>deamido-NAD(+)</name>
        <dbReference type="ChEBI" id="CHEBI:58437"/>
        <note>ligand shared between two neighboring subunits</note>
    </ligand>
</feature>
<protein>
    <recommendedName>
        <fullName evidence="7 8">Glutamine-dependent NAD(+) synthetase</fullName>
        <ecNumber evidence="7 8">6.3.5.1</ecNumber>
    </recommendedName>
    <alternativeName>
        <fullName evidence="7 8">NAD(+) synthase [glutamine-hydrolyzing]</fullName>
    </alternativeName>
</protein>
<proteinExistence type="inferred from homology"/>
<dbReference type="InterPro" id="IPR036526">
    <property type="entry name" value="C-N_Hydrolase_sf"/>
</dbReference>
<feature type="binding site" evidence="7">
    <location>
        <position position="209"/>
    </location>
    <ligand>
        <name>L-glutamine</name>
        <dbReference type="ChEBI" id="CHEBI:58359"/>
    </ligand>
</feature>
<dbReference type="PROSITE" id="PS50263">
    <property type="entry name" value="CN_HYDROLASE"/>
    <property type="match status" value="1"/>
</dbReference>
<comment type="catalytic activity">
    <reaction evidence="7 8">
        <text>deamido-NAD(+) + L-glutamine + ATP + H2O = L-glutamate + AMP + diphosphate + NAD(+) + H(+)</text>
        <dbReference type="Rhea" id="RHEA:24384"/>
        <dbReference type="ChEBI" id="CHEBI:15377"/>
        <dbReference type="ChEBI" id="CHEBI:15378"/>
        <dbReference type="ChEBI" id="CHEBI:29985"/>
        <dbReference type="ChEBI" id="CHEBI:30616"/>
        <dbReference type="ChEBI" id="CHEBI:33019"/>
        <dbReference type="ChEBI" id="CHEBI:57540"/>
        <dbReference type="ChEBI" id="CHEBI:58359"/>
        <dbReference type="ChEBI" id="CHEBI:58437"/>
        <dbReference type="ChEBI" id="CHEBI:456215"/>
        <dbReference type="EC" id="6.3.5.1"/>
    </reaction>
</comment>
<evidence type="ECO:0000256" key="1">
    <source>
        <dbReference type="ARBA" id="ARBA00005188"/>
    </source>
</evidence>
<comment type="function">
    <text evidence="7">Catalyzes the ATP-dependent amidation of deamido-NAD to form NAD. Uses L-glutamine as a nitrogen source.</text>
</comment>
<evidence type="ECO:0000259" key="10">
    <source>
        <dbReference type="PROSITE" id="PS50263"/>
    </source>
</evidence>
<dbReference type="Pfam" id="PF02540">
    <property type="entry name" value="NAD_synthase"/>
    <property type="match status" value="1"/>
</dbReference>
<name>A0A940S534_9RHOB</name>
<dbReference type="Pfam" id="PF00795">
    <property type="entry name" value="CN_hydrolase"/>
    <property type="match status" value="1"/>
</dbReference>
<dbReference type="GO" id="GO:0009435">
    <property type="term" value="P:NAD+ biosynthetic process"/>
    <property type="evidence" value="ECO:0007669"/>
    <property type="project" value="UniProtKB-UniRule"/>
</dbReference>
<evidence type="ECO:0000256" key="4">
    <source>
        <dbReference type="ARBA" id="ARBA00022741"/>
    </source>
</evidence>
<evidence type="ECO:0000256" key="9">
    <source>
        <dbReference type="SAM" id="MobiDB-lite"/>
    </source>
</evidence>
<sequence length="687" mass="76368">MTDTPQPAFTAYHRHGFVRVATSTPRVRPADVGYNCDSILEEARRADRARADLVVFPELCLSSYALDDLHMQDALLSAVEADLARIAAESAKLTPVLLVGAPLRRDGRLYNCAVVIARGRVLGVVPKSFLPNYREFYEKRWFAHGRATGGEITVAGQTVPFGDDLIFEARDLTGLIFHVEICEDLWTPAPPSGQAAMAGALILANLSASNIVIGKASDRHLLCRSQSMRAFAAYAYAAAGPGESTTDLAWDGQGMIYELGDLVAESTRFAADPELTLADVDTGRILSERMRTGSFNDAARHHEPAFRRVAFDHRPHHENAGLIRPMRRFPYVPNRETHLDQDCYEAFNIQVEALRRRFEATHGRSMVIGISGGLDSTHALIVAAKACDRMGLPRDRILAFTMPGFATSEGTKDNAWKLMRAMGVTADEIDIRPAARQMLADMGHPFSDGEPVYDVTFENVQAGLRTDYLFRLANQRQGFVIGTGDLSELALGWCTYGVGDQMSHYAVNAGVPKTLIQYLIRWTTRTGQFDPETDRVLEAILETEISPELVPAGEGEEIQSTEWVIGPYELNDFFLYHIMRYGAAPSKVAFLAWHAWHDIGEGRWPDGFPEAKRNQYDLETIRHWLERFVQRFFATSQFKRSALPNGPKVSAGGALSPRGDWRAPSDSVATPWLNELRANVPERWPSD</sequence>
<evidence type="ECO:0000313" key="11">
    <source>
        <dbReference type="EMBL" id="MBP0484550.1"/>
    </source>
</evidence>
<dbReference type="PANTHER" id="PTHR23090:SF9">
    <property type="entry name" value="GLUTAMINE-DEPENDENT NAD(+) SYNTHETASE"/>
    <property type="match status" value="1"/>
</dbReference>
<dbReference type="InterPro" id="IPR003694">
    <property type="entry name" value="NAD_synthase"/>
</dbReference>
<evidence type="ECO:0000256" key="5">
    <source>
        <dbReference type="ARBA" id="ARBA00022840"/>
    </source>
</evidence>
<keyword evidence="4 7" id="KW-0547">Nucleotide-binding</keyword>
<feature type="binding site" evidence="7">
    <location>
        <position position="215"/>
    </location>
    <ligand>
        <name>L-glutamine</name>
        <dbReference type="ChEBI" id="CHEBI:58359"/>
    </ligand>
</feature>
<comment type="similarity">
    <text evidence="2 7 8">In the C-terminal section; belongs to the NAD synthetase family.</text>
</comment>
<dbReference type="Gene3D" id="3.60.110.10">
    <property type="entry name" value="Carbon-nitrogen hydrolase"/>
    <property type="match status" value="1"/>
</dbReference>